<gene>
    <name evidence="2" type="ORF">NDU88_001098</name>
</gene>
<comment type="caution">
    <text evidence="2">The sequence shown here is derived from an EMBL/GenBank/DDBJ whole genome shotgun (WGS) entry which is preliminary data.</text>
</comment>
<keyword evidence="3" id="KW-1185">Reference proteome</keyword>
<accession>A0AAV7U758</accession>
<dbReference type="EMBL" id="JANPWB010000005">
    <property type="protein sequence ID" value="KAJ1184290.1"/>
    <property type="molecule type" value="Genomic_DNA"/>
</dbReference>
<dbReference type="Proteomes" id="UP001066276">
    <property type="component" value="Chromosome 3_1"/>
</dbReference>
<feature type="compositionally biased region" description="Basic and acidic residues" evidence="1">
    <location>
        <begin position="78"/>
        <end position="95"/>
    </location>
</feature>
<protein>
    <submittedName>
        <fullName evidence="2">Uncharacterized protein</fullName>
    </submittedName>
</protein>
<sequence>MPRAGAWVAVGRIWTGPSRGRGGHGERCFPPRRAWGSRGCSRPAEEGRGRCRGTPWPARLKTAEAPGPGERSGADLARSGETKAGKGKDQRDRTPRAGALRVLKNKTK</sequence>
<evidence type="ECO:0000313" key="3">
    <source>
        <dbReference type="Proteomes" id="UP001066276"/>
    </source>
</evidence>
<evidence type="ECO:0000313" key="2">
    <source>
        <dbReference type="EMBL" id="KAJ1184290.1"/>
    </source>
</evidence>
<proteinExistence type="predicted"/>
<feature type="region of interest" description="Disordered" evidence="1">
    <location>
        <begin position="14"/>
        <end position="108"/>
    </location>
</feature>
<reference evidence="2" key="1">
    <citation type="journal article" date="2022" name="bioRxiv">
        <title>Sequencing and chromosome-scale assembly of the giantPleurodeles waltlgenome.</title>
        <authorList>
            <person name="Brown T."/>
            <person name="Elewa A."/>
            <person name="Iarovenko S."/>
            <person name="Subramanian E."/>
            <person name="Araus A.J."/>
            <person name="Petzold A."/>
            <person name="Susuki M."/>
            <person name="Suzuki K.-i.T."/>
            <person name="Hayashi T."/>
            <person name="Toyoda A."/>
            <person name="Oliveira C."/>
            <person name="Osipova E."/>
            <person name="Leigh N.D."/>
            <person name="Simon A."/>
            <person name="Yun M.H."/>
        </authorList>
    </citation>
    <scope>NUCLEOTIDE SEQUENCE</scope>
    <source>
        <strain evidence="2">20211129_DDA</strain>
        <tissue evidence="2">Liver</tissue>
    </source>
</reference>
<organism evidence="2 3">
    <name type="scientific">Pleurodeles waltl</name>
    <name type="common">Iberian ribbed newt</name>
    <dbReference type="NCBI Taxonomy" id="8319"/>
    <lineage>
        <taxon>Eukaryota</taxon>
        <taxon>Metazoa</taxon>
        <taxon>Chordata</taxon>
        <taxon>Craniata</taxon>
        <taxon>Vertebrata</taxon>
        <taxon>Euteleostomi</taxon>
        <taxon>Amphibia</taxon>
        <taxon>Batrachia</taxon>
        <taxon>Caudata</taxon>
        <taxon>Salamandroidea</taxon>
        <taxon>Salamandridae</taxon>
        <taxon>Pleurodelinae</taxon>
        <taxon>Pleurodeles</taxon>
    </lineage>
</organism>
<name>A0AAV7U758_PLEWA</name>
<dbReference type="AlphaFoldDB" id="A0AAV7U758"/>
<evidence type="ECO:0000256" key="1">
    <source>
        <dbReference type="SAM" id="MobiDB-lite"/>
    </source>
</evidence>